<dbReference type="Pfam" id="PF00271">
    <property type="entry name" value="Helicase_C"/>
    <property type="match status" value="1"/>
</dbReference>
<dbReference type="Gene3D" id="1.20.272.40">
    <property type="match status" value="1"/>
</dbReference>
<dbReference type="InterPro" id="IPR027417">
    <property type="entry name" value="P-loop_NTPase"/>
</dbReference>
<dbReference type="PANTHER" id="PTHR12131">
    <property type="entry name" value="ATP-DEPENDENT RNA AND DNA HELICASE"/>
    <property type="match status" value="1"/>
</dbReference>
<organism evidence="14 15">
    <name type="scientific">Metarhizium robertsii</name>
    <dbReference type="NCBI Taxonomy" id="568076"/>
    <lineage>
        <taxon>Eukaryota</taxon>
        <taxon>Fungi</taxon>
        <taxon>Dikarya</taxon>
        <taxon>Ascomycota</taxon>
        <taxon>Pezizomycotina</taxon>
        <taxon>Sordariomycetes</taxon>
        <taxon>Hypocreomycetidae</taxon>
        <taxon>Hypocreales</taxon>
        <taxon>Clavicipitaceae</taxon>
        <taxon>Metarhizium</taxon>
    </lineage>
</organism>
<evidence type="ECO:0000256" key="12">
    <source>
        <dbReference type="SAM" id="MobiDB-lite"/>
    </source>
</evidence>
<feature type="compositionally biased region" description="Basic residues" evidence="12">
    <location>
        <begin position="726"/>
        <end position="735"/>
    </location>
</feature>
<evidence type="ECO:0000256" key="10">
    <source>
        <dbReference type="ARBA" id="ARBA00023128"/>
    </source>
</evidence>
<feature type="compositionally biased region" description="Polar residues" evidence="12">
    <location>
        <begin position="69"/>
        <end position="84"/>
    </location>
</feature>
<dbReference type="InterPro" id="IPR001650">
    <property type="entry name" value="Helicase_C-like"/>
</dbReference>
<dbReference type="CDD" id="cd17913">
    <property type="entry name" value="DEXQc_Suv3"/>
    <property type="match status" value="1"/>
</dbReference>
<comment type="caution">
    <text evidence="14">The sequence shown here is derived from an EMBL/GenBank/DDBJ whole genome shotgun (WGS) entry which is preliminary data.</text>
</comment>
<comment type="subcellular location">
    <subcellularLocation>
        <location evidence="3">Mitochondrion</location>
    </subcellularLocation>
</comment>
<dbReference type="GO" id="GO:0016787">
    <property type="term" value="F:hydrolase activity"/>
    <property type="evidence" value="ECO:0007669"/>
    <property type="project" value="UniProtKB-KW"/>
</dbReference>
<evidence type="ECO:0000256" key="6">
    <source>
        <dbReference type="ARBA" id="ARBA00022801"/>
    </source>
</evidence>
<dbReference type="FunFam" id="3.40.50.300:FF:000269">
    <property type="entry name" value="ATP-dependent RNA helicase SUPV3L1, mitochondrial"/>
    <property type="match status" value="1"/>
</dbReference>
<comment type="catalytic activity">
    <reaction evidence="11">
        <text>ATP + H2O = ADP + phosphate + H(+)</text>
        <dbReference type="Rhea" id="RHEA:13065"/>
        <dbReference type="ChEBI" id="CHEBI:15377"/>
        <dbReference type="ChEBI" id="CHEBI:15378"/>
        <dbReference type="ChEBI" id="CHEBI:30616"/>
        <dbReference type="ChEBI" id="CHEBI:43474"/>
        <dbReference type="ChEBI" id="CHEBI:456216"/>
        <dbReference type="EC" id="3.6.4.13"/>
    </reaction>
</comment>
<keyword evidence="9" id="KW-0809">Transit peptide</keyword>
<dbReference type="EC" id="3.6.4.13" evidence="4"/>
<evidence type="ECO:0000259" key="13">
    <source>
        <dbReference type="PROSITE" id="PS51194"/>
    </source>
</evidence>
<dbReference type="InterPro" id="IPR018247">
    <property type="entry name" value="EF_Hand_1_Ca_BS"/>
</dbReference>
<dbReference type="GO" id="GO:0003724">
    <property type="term" value="F:RNA helicase activity"/>
    <property type="evidence" value="ECO:0007669"/>
    <property type="project" value="UniProtKB-EC"/>
</dbReference>
<evidence type="ECO:0000256" key="4">
    <source>
        <dbReference type="ARBA" id="ARBA00012552"/>
    </source>
</evidence>
<feature type="domain" description="Helicase C-terminal" evidence="13">
    <location>
        <begin position="384"/>
        <end position="543"/>
    </location>
</feature>
<dbReference type="GO" id="GO:0000965">
    <property type="term" value="P:mitochondrial RNA 3'-end processing"/>
    <property type="evidence" value="ECO:0007669"/>
    <property type="project" value="TreeGrafter"/>
</dbReference>
<evidence type="ECO:0000256" key="8">
    <source>
        <dbReference type="ARBA" id="ARBA00022840"/>
    </source>
</evidence>
<feature type="compositionally biased region" description="Basic and acidic residues" evidence="12">
    <location>
        <begin position="779"/>
        <end position="789"/>
    </location>
</feature>
<accession>A0A014P6Y5</accession>
<dbReference type="Pfam" id="PF18147">
    <property type="entry name" value="Suv3_C_1"/>
    <property type="match status" value="1"/>
</dbReference>
<evidence type="ECO:0000256" key="5">
    <source>
        <dbReference type="ARBA" id="ARBA00022741"/>
    </source>
</evidence>
<dbReference type="EMBL" id="JELW01000025">
    <property type="protein sequence ID" value="EXU98549.1"/>
    <property type="molecule type" value="Genomic_DNA"/>
</dbReference>
<dbReference type="GO" id="GO:0005524">
    <property type="term" value="F:ATP binding"/>
    <property type="evidence" value="ECO:0007669"/>
    <property type="project" value="UniProtKB-KW"/>
</dbReference>
<dbReference type="SUPFAM" id="SSF52540">
    <property type="entry name" value="P-loop containing nucleoside triphosphate hydrolases"/>
    <property type="match status" value="1"/>
</dbReference>
<reference evidence="14 15" key="1">
    <citation type="submission" date="2014-02" db="EMBL/GenBank/DDBJ databases">
        <title>The genome sequence of the entomopathogenic fungus Metarhizium robertsii ARSEF 2575.</title>
        <authorList>
            <person name="Giuliano Garisto Donzelli B."/>
            <person name="Roe B.A."/>
            <person name="Macmil S.L."/>
            <person name="Krasnoff S.B."/>
            <person name="Gibson D.M."/>
        </authorList>
    </citation>
    <scope>NUCLEOTIDE SEQUENCE [LARGE SCALE GENOMIC DNA]</scope>
    <source>
        <strain evidence="14 15">ARSEF 2575</strain>
    </source>
</reference>
<comment type="cofactor">
    <cofactor evidence="2">
        <name>Mg(2+)</name>
        <dbReference type="ChEBI" id="CHEBI:18420"/>
    </cofactor>
</comment>
<keyword evidence="6" id="KW-0378">Hydrolase</keyword>
<keyword evidence="7 14" id="KW-0347">Helicase</keyword>
<evidence type="ECO:0000256" key="7">
    <source>
        <dbReference type="ARBA" id="ARBA00022806"/>
    </source>
</evidence>
<evidence type="ECO:0000313" key="15">
    <source>
        <dbReference type="Proteomes" id="UP000030151"/>
    </source>
</evidence>
<dbReference type="Pfam" id="PF22527">
    <property type="entry name" value="DEXQc_Suv3"/>
    <property type="match status" value="1"/>
</dbReference>
<keyword evidence="5" id="KW-0547">Nucleotide-binding</keyword>
<name>A0A014P6Y5_9HYPO</name>
<proteinExistence type="predicted"/>
<evidence type="ECO:0000256" key="2">
    <source>
        <dbReference type="ARBA" id="ARBA00001946"/>
    </source>
</evidence>
<protein>
    <recommendedName>
        <fullName evidence="4">RNA helicase</fullName>
        <ecNumber evidence="4">3.6.4.13</ecNumber>
    </recommendedName>
</protein>
<dbReference type="SMART" id="SM00490">
    <property type="entry name" value="HELICc"/>
    <property type="match status" value="1"/>
</dbReference>
<dbReference type="Pfam" id="PF12513">
    <property type="entry name" value="SUV3_C"/>
    <property type="match status" value="1"/>
</dbReference>
<evidence type="ECO:0000256" key="11">
    <source>
        <dbReference type="ARBA" id="ARBA00047984"/>
    </source>
</evidence>
<dbReference type="InterPro" id="IPR044774">
    <property type="entry name" value="Suv3_DEXQc"/>
</dbReference>
<feature type="region of interest" description="Disordered" evidence="12">
    <location>
        <begin position="724"/>
        <end position="789"/>
    </location>
</feature>
<evidence type="ECO:0000313" key="14">
    <source>
        <dbReference type="EMBL" id="EXU98549.1"/>
    </source>
</evidence>
<dbReference type="AlphaFoldDB" id="A0A014P6Y5"/>
<dbReference type="GO" id="GO:0045025">
    <property type="term" value="C:mitochondrial degradosome"/>
    <property type="evidence" value="ECO:0007669"/>
    <property type="project" value="TreeGrafter"/>
</dbReference>
<dbReference type="InterPro" id="IPR055206">
    <property type="entry name" value="DEXQc_SUV3"/>
</dbReference>
<feature type="region of interest" description="Disordered" evidence="12">
    <location>
        <begin position="49"/>
        <end position="92"/>
    </location>
</feature>
<dbReference type="PANTHER" id="PTHR12131:SF1">
    <property type="entry name" value="ATP-DEPENDENT RNA HELICASE SUPV3L1, MITOCHONDRIAL-RELATED"/>
    <property type="match status" value="1"/>
</dbReference>
<dbReference type="Proteomes" id="UP000030151">
    <property type="component" value="Unassembled WGS sequence"/>
</dbReference>
<keyword evidence="10" id="KW-0496">Mitochondrion</keyword>
<sequence length="789" mass="88461">MIHLSRQVAWRACRLHNNIQCRAASTTPPIGLGGSGKKKAVTKKLSFEKALNSPKNEPRPASKVVVRSRANSMTDRNRNEQVSQGHDPKSRLRLGVGKKYTGRHGVFRSTVLHRLQVVLNNRSASQPAGQGIAEDELNRQAALFMNAIDHAFLLAEQNVTRRDKNPLFWNLRDAFITRDIKGLTKELQYSFQSFVVRQTFSKELEDNQKRLLDFRFPHEWFPATRTMQRTIHVHVGPTNSGKTYNALKALENSKMGVYAGPLRLLATEVYQRLTAKGRPCALITGEEVRIPEDTDQYFSSCTVEMVPLNTKFDVAVIDEIQMIADPERGNAWTTAVLGVQAKEVHLCGEDRTVPLLQALCASIGDKCVVHRYERLSPLKTMDSAIKGDYSNLQKGDAIVAFSRLSLHVLKRNVETATGRRCAIIYGSLPPEVRVQQAALFNDPNNDYDFVVASDAIGMGLNLEIRRVVLESITKFDGNQNRLLTYPEIKQIGGRAGRYRTAQSAVGVNAEEAEKEKIGLVTTMDQADLRNVERAFQKKVNDIEYASIQPPAGIVERFASYFPPDTPLSFILMRIKAAATVGPRYRLNISSDVLEIADIIQDLPLTIYDRLTFCYLPVALRAEGAVDVLRALARVVANNSAGDLLSIKEIPLEFLEVKMEDYSGGSQEYLSKLEALHVAINQYLWLSYRYAGMFASQALAFHVRHLVEEKLISTLDRLDFTEEQLEHKRKNKRRQARSRDISRKAIGEEDGHELEQEHEQDDAQLPASSGKGEKLSGGGQHEKPIEVGSM</sequence>
<dbReference type="PROSITE" id="PS00018">
    <property type="entry name" value="EF_HAND_1"/>
    <property type="match status" value="1"/>
</dbReference>
<evidence type="ECO:0000256" key="3">
    <source>
        <dbReference type="ARBA" id="ARBA00004173"/>
    </source>
</evidence>
<gene>
    <name evidence="14" type="ORF">X797_008263</name>
</gene>
<keyword evidence="8" id="KW-0067">ATP-binding</keyword>
<comment type="cofactor">
    <cofactor evidence="1">
        <name>Mn(2+)</name>
        <dbReference type="ChEBI" id="CHEBI:29035"/>
    </cofactor>
</comment>
<dbReference type="InterPro" id="IPR022192">
    <property type="entry name" value="SUV3_C"/>
</dbReference>
<evidence type="ECO:0000256" key="1">
    <source>
        <dbReference type="ARBA" id="ARBA00001936"/>
    </source>
</evidence>
<dbReference type="InterPro" id="IPR050699">
    <property type="entry name" value="RNA-DNA_Helicase"/>
</dbReference>
<dbReference type="InterPro" id="IPR041082">
    <property type="entry name" value="Suv3_C_1"/>
</dbReference>
<dbReference type="Gene3D" id="3.40.50.300">
    <property type="entry name" value="P-loop containing nucleotide triphosphate hydrolases"/>
    <property type="match status" value="2"/>
</dbReference>
<dbReference type="FunFam" id="3.40.50.300:FF:000957">
    <property type="entry name" value="ATP-dependent RNA helicase SUV3L, mitochondrial"/>
    <property type="match status" value="1"/>
</dbReference>
<evidence type="ECO:0000256" key="9">
    <source>
        <dbReference type="ARBA" id="ARBA00022946"/>
    </source>
</evidence>
<dbReference type="PROSITE" id="PS51194">
    <property type="entry name" value="HELICASE_CTER"/>
    <property type="match status" value="1"/>
</dbReference>
<dbReference type="Gene3D" id="1.20.58.1080">
    <property type="match status" value="1"/>
</dbReference>
<dbReference type="eggNOG" id="KOG0953">
    <property type="taxonomic scope" value="Eukaryota"/>
</dbReference>
<dbReference type="HOGENOM" id="CLU_010647_1_1_1"/>
<dbReference type="CDD" id="cd18805">
    <property type="entry name" value="SF2_C_suv3"/>
    <property type="match status" value="1"/>
</dbReference>
<dbReference type="OrthoDB" id="6692397at2759"/>
<feature type="compositionally biased region" description="Basic and acidic residues" evidence="12">
    <location>
        <begin position="736"/>
        <end position="756"/>
    </location>
</feature>